<keyword evidence="10" id="KW-1185">Reference proteome</keyword>
<evidence type="ECO:0000313" key="9">
    <source>
        <dbReference type="EMBL" id="CAA0808335.1"/>
    </source>
</evidence>
<evidence type="ECO:0000256" key="1">
    <source>
        <dbReference type="ARBA" id="ARBA00004141"/>
    </source>
</evidence>
<name>A0A9N7MKW1_STRHE</name>
<feature type="transmembrane region" description="Helical" evidence="7">
    <location>
        <begin position="115"/>
        <end position="133"/>
    </location>
</feature>
<keyword evidence="3 7" id="KW-0813">Transport</keyword>
<evidence type="ECO:0000256" key="5">
    <source>
        <dbReference type="ARBA" id="ARBA00022989"/>
    </source>
</evidence>
<feature type="transmembrane region" description="Helical" evidence="7">
    <location>
        <begin position="43"/>
        <end position="69"/>
    </location>
</feature>
<dbReference type="Proteomes" id="UP001153555">
    <property type="component" value="Unassembled WGS sequence"/>
</dbReference>
<feature type="transmembrane region" description="Helical" evidence="7">
    <location>
        <begin position="239"/>
        <end position="256"/>
    </location>
</feature>
<accession>A0A9N7MKW1</accession>
<evidence type="ECO:0000256" key="2">
    <source>
        <dbReference type="ARBA" id="ARBA00006213"/>
    </source>
</evidence>
<evidence type="ECO:0000256" key="4">
    <source>
        <dbReference type="ARBA" id="ARBA00022692"/>
    </source>
</evidence>
<evidence type="ECO:0000256" key="7">
    <source>
        <dbReference type="RuleBase" id="RU368015"/>
    </source>
</evidence>
<comment type="similarity">
    <text evidence="2 7">Belongs to the purine permeases (TC 2.A.7.14) family.</text>
</comment>
<dbReference type="OrthoDB" id="683622at2759"/>
<feature type="transmembrane region" description="Helical" evidence="7">
    <location>
        <begin position="276"/>
        <end position="301"/>
    </location>
</feature>
<organism evidence="9 10">
    <name type="scientific">Striga hermonthica</name>
    <name type="common">Purple witchweed</name>
    <name type="synonym">Buchnera hermonthica</name>
    <dbReference type="NCBI Taxonomy" id="68872"/>
    <lineage>
        <taxon>Eukaryota</taxon>
        <taxon>Viridiplantae</taxon>
        <taxon>Streptophyta</taxon>
        <taxon>Embryophyta</taxon>
        <taxon>Tracheophyta</taxon>
        <taxon>Spermatophyta</taxon>
        <taxon>Magnoliopsida</taxon>
        <taxon>eudicotyledons</taxon>
        <taxon>Gunneridae</taxon>
        <taxon>Pentapetalae</taxon>
        <taxon>asterids</taxon>
        <taxon>lamiids</taxon>
        <taxon>Lamiales</taxon>
        <taxon>Orobanchaceae</taxon>
        <taxon>Buchnereae</taxon>
        <taxon>Striga</taxon>
    </lineage>
</organism>
<keyword evidence="5 7" id="KW-1133">Transmembrane helix</keyword>
<feature type="transmembrane region" description="Helical" evidence="7">
    <location>
        <begin position="145"/>
        <end position="164"/>
    </location>
</feature>
<evidence type="ECO:0000256" key="3">
    <source>
        <dbReference type="ARBA" id="ARBA00022448"/>
    </source>
</evidence>
<dbReference type="GO" id="GO:0005345">
    <property type="term" value="F:purine nucleobase transmembrane transporter activity"/>
    <property type="evidence" value="ECO:0007669"/>
    <property type="project" value="UniProtKB-UniRule"/>
</dbReference>
<dbReference type="PANTHER" id="PTHR31376:SF3">
    <property type="entry name" value="PURINE PERMEASE 4-RELATED"/>
    <property type="match status" value="1"/>
</dbReference>
<dbReference type="PANTHER" id="PTHR31376">
    <property type="entry name" value="OS09G0467300 PROTEIN-RELATED"/>
    <property type="match status" value="1"/>
</dbReference>
<evidence type="ECO:0000256" key="8">
    <source>
        <dbReference type="SAM" id="MobiDB-lite"/>
    </source>
</evidence>
<evidence type="ECO:0000256" key="6">
    <source>
        <dbReference type="ARBA" id="ARBA00023136"/>
    </source>
</evidence>
<reference evidence="9" key="1">
    <citation type="submission" date="2019-12" db="EMBL/GenBank/DDBJ databases">
        <authorList>
            <person name="Scholes J."/>
        </authorList>
    </citation>
    <scope>NUCLEOTIDE SEQUENCE</scope>
</reference>
<feature type="transmembrane region" description="Helical" evidence="7">
    <location>
        <begin position="308"/>
        <end position="327"/>
    </location>
</feature>
<gene>
    <name evidence="9" type="ORF">SHERM_10625</name>
</gene>
<protein>
    <recommendedName>
        <fullName evidence="7">Probable purine permease</fullName>
    </recommendedName>
</protein>
<dbReference type="SUPFAM" id="SSF103481">
    <property type="entry name" value="Multidrug resistance efflux transporter EmrE"/>
    <property type="match status" value="1"/>
</dbReference>
<evidence type="ECO:0000313" key="10">
    <source>
        <dbReference type="Proteomes" id="UP001153555"/>
    </source>
</evidence>
<proteinExistence type="inferred from homology"/>
<dbReference type="EMBL" id="CACSLK010002998">
    <property type="protein sequence ID" value="CAA0808335.1"/>
    <property type="molecule type" value="Genomic_DNA"/>
</dbReference>
<keyword evidence="4 7" id="KW-0812">Transmembrane</keyword>
<comment type="subcellular location">
    <subcellularLocation>
        <location evidence="1 7">Membrane</location>
        <topology evidence="1 7">Multi-pass membrane protein</topology>
    </subcellularLocation>
</comment>
<dbReference type="AlphaFoldDB" id="A0A9N7MKW1"/>
<dbReference type="GO" id="GO:0015211">
    <property type="term" value="F:purine nucleoside transmembrane transporter activity"/>
    <property type="evidence" value="ECO:0007669"/>
    <property type="project" value="UniProtKB-UniRule"/>
</dbReference>
<dbReference type="Pfam" id="PF16913">
    <property type="entry name" value="PUNUT"/>
    <property type="match status" value="1"/>
</dbReference>
<comment type="caution">
    <text evidence="9">The sequence shown here is derived from an EMBL/GenBank/DDBJ whole genome shotgun (WGS) entry which is preliminary data.</text>
</comment>
<feature type="transmembrane region" description="Helical" evidence="7">
    <location>
        <begin position="171"/>
        <end position="188"/>
    </location>
</feature>
<feature type="region of interest" description="Disordered" evidence="8">
    <location>
        <begin position="1"/>
        <end position="35"/>
    </location>
</feature>
<feature type="transmembrane region" description="Helical" evidence="7">
    <location>
        <begin position="333"/>
        <end position="351"/>
    </location>
</feature>
<keyword evidence="6 7" id="KW-0472">Membrane</keyword>
<feature type="transmembrane region" description="Helical" evidence="7">
    <location>
        <begin position="200"/>
        <end position="218"/>
    </location>
</feature>
<dbReference type="InterPro" id="IPR030182">
    <property type="entry name" value="PUP_plant"/>
</dbReference>
<sequence length="376" mass="40918">MANSPSVELFPPPGAAGVSSQNPNKTNEEEEQKSSRKWSKRKYTLLVVLNYALLFSGSISSTLISKYYFIHKGSSKWVSTFVQSAGFPLLLAPIYLPFILGCIKRRPFTGLTRRLLLLSAGVGLLLGVNNLLFSLGNSYLPVSTFSLLLSSQLAFNLILSFLIVNQKLNFLNLNCVVLLTMSSVLLALSSNKDRPPGEHLWVGFFSTLGAGLLFALYLPVMEVIYRQVDCYGMVVEMQLVMEVVATAFAGAGMWAGGGFADMRVESRGGFDEGPTVYWVTIGGNIVVWQLCFVGTAGMVFLTTSLTGGICMTGLMAANVVGGVVVYGDEFGGVKAVAALVCVWGFSSYLYGICVKKFELCIADFGMRMFIKMDRQR</sequence>
<dbReference type="InterPro" id="IPR037185">
    <property type="entry name" value="EmrE-like"/>
</dbReference>
<feature type="transmembrane region" description="Helical" evidence="7">
    <location>
        <begin position="81"/>
        <end position="103"/>
    </location>
</feature>
<dbReference type="GO" id="GO:0016020">
    <property type="term" value="C:membrane"/>
    <property type="evidence" value="ECO:0007669"/>
    <property type="project" value="UniProtKB-SubCell"/>
</dbReference>